<feature type="region of interest" description="Disordered" evidence="1">
    <location>
        <begin position="414"/>
        <end position="456"/>
    </location>
</feature>
<feature type="compositionally biased region" description="Low complexity" evidence="1">
    <location>
        <begin position="61"/>
        <end position="80"/>
    </location>
</feature>
<feature type="region of interest" description="Disordered" evidence="1">
    <location>
        <begin position="24"/>
        <end position="116"/>
    </location>
</feature>
<keyword evidence="4" id="KW-1185">Reference proteome</keyword>
<sequence>MSSLDDYLDDAGFDLDDYDLGDYDTGDYDFGDYGSSDYDSGDYGSSDYDYGDYDYGDYDYGDYPTSTSSSSYPTTSSSYDDWLDDYSGDSSDSSDSSDSYDYGSSDYPTNGDLPPGLGSDYPGIGTDYSNMKTSDKCVKEAAFKTTGPKVDLAFDVIFLVLFLAVGAVAAFRLLKSKQKGAAIGKWFLFPVSLFFAILSILINMITLILSQCLMMRIDKYNLAQIAVRWFESLSVFLLIVLILLPICLKLQQGGGKFASLTLVVHSVWLGLCGIFLLVGLATYSRIQDAIYRTQDSIDANLPKASRGVNMAYFVFLFLAALLGGANMFFAFFRKANIRKGAILIGIPALGVSTLILTLVLMGGFADREYGKKDRSAGYFEKSGDAQVFLSRLFYAISFLCALLIAGSHQEVDDSPAQPVAPMSQPANEWHQPTAPAPEQTHAPVPVPAPYGSPNVA</sequence>
<feature type="transmembrane region" description="Helical" evidence="2">
    <location>
        <begin position="341"/>
        <end position="365"/>
    </location>
</feature>
<feature type="transmembrane region" description="Helical" evidence="2">
    <location>
        <begin position="229"/>
        <end position="248"/>
    </location>
</feature>
<proteinExistence type="predicted"/>
<reference evidence="3 4" key="1">
    <citation type="submission" date="2024-07" db="EMBL/GenBank/DDBJ databases">
        <title>Section-level genome sequencing and comparative genomics of Aspergillus sections Usti and Cavernicolus.</title>
        <authorList>
            <consortium name="Lawrence Berkeley National Laboratory"/>
            <person name="Nybo J.L."/>
            <person name="Vesth T.C."/>
            <person name="Theobald S."/>
            <person name="Frisvad J.C."/>
            <person name="Larsen T.O."/>
            <person name="Kjaerboelling I."/>
            <person name="Rothschild-Mancinelli K."/>
            <person name="Lyhne E.K."/>
            <person name="Kogle M.E."/>
            <person name="Barry K."/>
            <person name="Clum A."/>
            <person name="Na H."/>
            <person name="Ledsgaard L."/>
            <person name="Lin J."/>
            <person name="Lipzen A."/>
            <person name="Kuo A."/>
            <person name="Riley R."/>
            <person name="Mondo S."/>
            <person name="Labutti K."/>
            <person name="Haridas S."/>
            <person name="Pangalinan J."/>
            <person name="Salamov A.A."/>
            <person name="Simmons B.A."/>
            <person name="Magnuson J.K."/>
            <person name="Chen J."/>
            <person name="Drula E."/>
            <person name="Henrissat B."/>
            <person name="Wiebenga A."/>
            <person name="Lubbers R.J."/>
            <person name="Gomes A.C."/>
            <person name="Macurrencykelacurrency M.R."/>
            <person name="Stajich J."/>
            <person name="Grigoriev I.V."/>
            <person name="Mortensen U.H."/>
            <person name="De Vries R.P."/>
            <person name="Baker S.E."/>
            <person name="Andersen M.R."/>
        </authorList>
    </citation>
    <scope>NUCLEOTIDE SEQUENCE [LARGE SCALE GENOMIC DNA]</scope>
    <source>
        <strain evidence="3 4">CBS 449.75</strain>
    </source>
</reference>
<name>A0ABR4LS52_9EURO</name>
<evidence type="ECO:0000313" key="3">
    <source>
        <dbReference type="EMBL" id="KAL2867339.1"/>
    </source>
</evidence>
<evidence type="ECO:0000256" key="1">
    <source>
        <dbReference type="SAM" id="MobiDB-lite"/>
    </source>
</evidence>
<organism evidence="3 4">
    <name type="scientific">Aspergillus lucknowensis</name>
    <dbReference type="NCBI Taxonomy" id="176173"/>
    <lineage>
        <taxon>Eukaryota</taxon>
        <taxon>Fungi</taxon>
        <taxon>Dikarya</taxon>
        <taxon>Ascomycota</taxon>
        <taxon>Pezizomycotina</taxon>
        <taxon>Eurotiomycetes</taxon>
        <taxon>Eurotiomycetidae</taxon>
        <taxon>Eurotiales</taxon>
        <taxon>Aspergillaceae</taxon>
        <taxon>Aspergillus</taxon>
        <taxon>Aspergillus subgen. Nidulantes</taxon>
    </lineage>
</organism>
<gene>
    <name evidence="3" type="ORF">BJX67DRAFT_381053</name>
</gene>
<feature type="compositionally biased region" description="Low complexity" evidence="1">
    <location>
        <begin position="31"/>
        <end position="48"/>
    </location>
</feature>
<feature type="transmembrane region" description="Helical" evidence="2">
    <location>
        <begin position="260"/>
        <end position="283"/>
    </location>
</feature>
<feature type="compositionally biased region" description="Low complexity" evidence="1">
    <location>
        <begin position="88"/>
        <end position="107"/>
    </location>
</feature>
<keyword evidence="2" id="KW-0812">Transmembrane</keyword>
<dbReference type="Proteomes" id="UP001610432">
    <property type="component" value="Unassembled WGS sequence"/>
</dbReference>
<dbReference type="EMBL" id="JBFXLQ010000019">
    <property type="protein sequence ID" value="KAL2867339.1"/>
    <property type="molecule type" value="Genomic_DNA"/>
</dbReference>
<keyword evidence="2" id="KW-1133">Transmembrane helix</keyword>
<feature type="transmembrane region" description="Helical" evidence="2">
    <location>
        <begin position="186"/>
        <end position="209"/>
    </location>
</feature>
<feature type="transmembrane region" description="Helical" evidence="2">
    <location>
        <begin position="385"/>
        <end position="405"/>
    </location>
</feature>
<feature type="transmembrane region" description="Helical" evidence="2">
    <location>
        <begin position="310"/>
        <end position="329"/>
    </location>
</feature>
<keyword evidence="2" id="KW-0472">Membrane</keyword>
<evidence type="ECO:0000313" key="4">
    <source>
        <dbReference type="Proteomes" id="UP001610432"/>
    </source>
</evidence>
<dbReference type="GeneID" id="98148004"/>
<protein>
    <submittedName>
        <fullName evidence="3">Uncharacterized protein</fullName>
    </submittedName>
</protein>
<comment type="caution">
    <text evidence="3">The sequence shown here is derived from an EMBL/GenBank/DDBJ whole genome shotgun (WGS) entry which is preliminary data.</text>
</comment>
<dbReference type="RefSeq" id="XP_070886318.1">
    <property type="nucleotide sequence ID" value="XM_071032932.1"/>
</dbReference>
<accession>A0ABR4LS52</accession>
<evidence type="ECO:0000256" key="2">
    <source>
        <dbReference type="SAM" id="Phobius"/>
    </source>
</evidence>
<feature type="compositionally biased region" description="Acidic residues" evidence="1">
    <location>
        <begin position="49"/>
        <end position="60"/>
    </location>
</feature>
<feature type="transmembrane region" description="Helical" evidence="2">
    <location>
        <begin position="152"/>
        <end position="174"/>
    </location>
</feature>